<sequence length="151" mass="15773">MDGTPTGVRQRPGWPVTAVLLLTLAWLAALVLIAYLYVGVGFESWSAHFGDDDEAARADRVRRSYALAMYFCLTLFVGPALTTTVAAVGGLRRTAIGYGVVAVLLAGLALAGCALTARDADRGRQAPPPPPPSPVEYCVPVSGSENRCPGG</sequence>
<feature type="transmembrane region" description="Helical" evidence="2">
    <location>
        <begin position="12"/>
        <end position="38"/>
    </location>
</feature>
<feature type="transmembrane region" description="Helical" evidence="2">
    <location>
        <begin position="67"/>
        <end position="89"/>
    </location>
</feature>
<dbReference type="Proteomes" id="UP000680866">
    <property type="component" value="Chromosome"/>
</dbReference>
<protein>
    <recommendedName>
        <fullName evidence="3">DUF6234 domain-containing protein</fullName>
    </recommendedName>
</protein>
<reference evidence="4" key="1">
    <citation type="submission" date="2020-08" db="EMBL/GenBank/DDBJ databases">
        <title>Whole genome shotgun sequence of Polymorphospora rubra NBRC 101157.</title>
        <authorList>
            <person name="Komaki H."/>
            <person name="Tamura T."/>
        </authorList>
    </citation>
    <scope>NUCLEOTIDE SEQUENCE</scope>
    <source>
        <strain evidence="4">NBRC 101157</strain>
    </source>
</reference>
<organism evidence="4 5">
    <name type="scientific">Polymorphospora rubra</name>
    <dbReference type="NCBI Taxonomy" id="338584"/>
    <lineage>
        <taxon>Bacteria</taxon>
        <taxon>Bacillati</taxon>
        <taxon>Actinomycetota</taxon>
        <taxon>Actinomycetes</taxon>
        <taxon>Micromonosporales</taxon>
        <taxon>Micromonosporaceae</taxon>
        <taxon>Polymorphospora</taxon>
    </lineage>
</organism>
<dbReference type="Pfam" id="PF19747">
    <property type="entry name" value="DUF6234"/>
    <property type="match status" value="1"/>
</dbReference>
<feature type="transmembrane region" description="Helical" evidence="2">
    <location>
        <begin position="95"/>
        <end position="117"/>
    </location>
</feature>
<evidence type="ECO:0000256" key="2">
    <source>
        <dbReference type="SAM" id="Phobius"/>
    </source>
</evidence>
<evidence type="ECO:0000313" key="5">
    <source>
        <dbReference type="Proteomes" id="UP000680866"/>
    </source>
</evidence>
<feature type="region of interest" description="Disordered" evidence="1">
    <location>
        <begin position="121"/>
        <end position="151"/>
    </location>
</feature>
<proteinExistence type="predicted"/>
<dbReference type="InterPro" id="IPR046201">
    <property type="entry name" value="DUF6234"/>
</dbReference>
<keyword evidence="5" id="KW-1185">Reference proteome</keyword>
<dbReference type="EMBL" id="AP023359">
    <property type="protein sequence ID" value="BCJ63188.1"/>
    <property type="molecule type" value="Genomic_DNA"/>
</dbReference>
<dbReference type="KEGG" id="pry:Prubr_02090"/>
<keyword evidence="2" id="KW-0472">Membrane</keyword>
<keyword evidence="2" id="KW-0812">Transmembrane</keyword>
<evidence type="ECO:0000259" key="3">
    <source>
        <dbReference type="Pfam" id="PF19747"/>
    </source>
</evidence>
<evidence type="ECO:0000313" key="4">
    <source>
        <dbReference type="EMBL" id="BCJ63188.1"/>
    </source>
</evidence>
<name>A0A810MV53_9ACTN</name>
<evidence type="ECO:0000256" key="1">
    <source>
        <dbReference type="SAM" id="MobiDB-lite"/>
    </source>
</evidence>
<feature type="domain" description="DUF6234" evidence="3">
    <location>
        <begin position="18"/>
        <end position="147"/>
    </location>
</feature>
<dbReference type="RefSeq" id="WP_212820718.1">
    <property type="nucleotide sequence ID" value="NZ_AP023359.1"/>
</dbReference>
<keyword evidence="2" id="KW-1133">Transmembrane helix</keyword>
<gene>
    <name evidence="4" type="ORF">Prubr_02090</name>
</gene>
<dbReference type="AlphaFoldDB" id="A0A810MV53"/>
<accession>A0A810MV53</accession>